<organism evidence="2 3">
    <name type="scientific">Methylobacterium soli</name>
    <dbReference type="NCBI Taxonomy" id="553447"/>
    <lineage>
        <taxon>Bacteria</taxon>
        <taxon>Pseudomonadati</taxon>
        <taxon>Pseudomonadota</taxon>
        <taxon>Alphaproteobacteria</taxon>
        <taxon>Hyphomicrobiales</taxon>
        <taxon>Methylobacteriaceae</taxon>
        <taxon>Methylobacterium</taxon>
    </lineage>
</organism>
<dbReference type="InterPro" id="IPR044843">
    <property type="entry name" value="Trans_IPPS_bact-type"/>
</dbReference>
<dbReference type="CDD" id="cd00683">
    <property type="entry name" value="Trans_IPPS_HH"/>
    <property type="match status" value="1"/>
</dbReference>
<dbReference type="SUPFAM" id="SSF48576">
    <property type="entry name" value="Terpenoid synthases"/>
    <property type="match status" value="1"/>
</dbReference>
<dbReference type="PANTHER" id="PTHR31480">
    <property type="entry name" value="BIFUNCTIONAL LYCOPENE CYCLASE/PHYTOENE SYNTHASE"/>
    <property type="match status" value="1"/>
</dbReference>
<dbReference type="Proteomes" id="UP000474159">
    <property type="component" value="Unassembled WGS sequence"/>
</dbReference>
<dbReference type="EC" id="2.5.1.21" evidence="2"/>
<dbReference type="GO" id="GO:0016114">
    <property type="term" value="P:terpenoid biosynthetic process"/>
    <property type="evidence" value="ECO:0007669"/>
    <property type="project" value="UniProtKB-ARBA"/>
</dbReference>
<reference evidence="2 3" key="1">
    <citation type="submission" date="2019-09" db="EMBL/GenBank/DDBJ databases">
        <title>YIM 48816 draft genome.</title>
        <authorList>
            <person name="Jiang L."/>
        </authorList>
    </citation>
    <scope>NUCLEOTIDE SEQUENCE [LARGE SCALE GENOMIC DNA]</scope>
    <source>
        <strain evidence="2 3">YIM 48816</strain>
    </source>
</reference>
<dbReference type="SFLD" id="SFLDS00005">
    <property type="entry name" value="Isoprenoid_Synthase_Type_I"/>
    <property type="match status" value="1"/>
</dbReference>
<dbReference type="InterPro" id="IPR002060">
    <property type="entry name" value="Squ/phyt_synthse"/>
</dbReference>
<dbReference type="GO" id="GO:0051996">
    <property type="term" value="F:squalene synthase [NAD(P)H] activity"/>
    <property type="evidence" value="ECO:0007669"/>
    <property type="project" value="UniProtKB-EC"/>
</dbReference>
<sequence>MSAGLQNATAARSGKGHRDENFPVASHLIHPRHRGAILAFYDFVRAGDDVADHGGLSPERKIALLDGLADALTGRGPRDEEAEPLRRELAARNLAPTHALELLDAFRMDARKSRYADWDELIHYCRYSAMPVGRYVLDVHGEDPARVWAASDAICAALQIINHLQDCGKDFRDLDRVYIPQDSLDRHGASVAMLGTERASPQLRAVIAELAERTLGLLDEGAVLPDLIDDLRLALEIAAIHRLAVVLARGLTTRDPLSEKVHHGKAAFALTALGGILGTLARRPFRGRALRAAAAEGARR</sequence>
<feature type="compositionally biased region" description="Polar residues" evidence="1">
    <location>
        <begin position="1"/>
        <end position="10"/>
    </location>
</feature>
<name>A0A6L3T3Q4_9HYPH</name>
<dbReference type="AlphaFoldDB" id="A0A6L3T3Q4"/>
<dbReference type="OrthoDB" id="9807580at2"/>
<keyword evidence="3" id="KW-1185">Reference proteome</keyword>
<dbReference type="InterPro" id="IPR017827">
    <property type="entry name" value="HSQ_synthase_HpnC"/>
</dbReference>
<protein>
    <submittedName>
        <fullName evidence="2">Squalene synthase HpnC</fullName>
        <ecNumber evidence="2">2.5.1.21</ecNumber>
    </submittedName>
</protein>
<feature type="region of interest" description="Disordered" evidence="1">
    <location>
        <begin position="1"/>
        <end position="20"/>
    </location>
</feature>
<dbReference type="EMBL" id="VZZK01000001">
    <property type="protein sequence ID" value="KAB1081534.1"/>
    <property type="molecule type" value="Genomic_DNA"/>
</dbReference>
<dbReference type="SFLD" id="SFLDG01212">
    <property type="entry name" value="Phytoene_synthase_like"/>
    <property type="match status" value="1"/>
</dbReference>
<dbReference type="InterPro" id="IPR033904">
    <property type="entry name" value="Trans_IPPS_HH"/>
</dbReference>
<accession>A0A6L3T3Q4</accession>
<evidence type="ECO:0000313" key="3">
    <source>
        <dbReference type="Proteomes" id="UP000474159"/>
    </source>
</evidence>
<dbReference type="InterPro" id="IPR008949">
    <property type="entry name" value="Isoprenoid_synthase_dom_sf"/>
</dbReference>
<dbReference type="RefSeq" id="WP_150995942.1">
    <property type="nucleotide sequence ID" value="NZ_BPQY01000418.1"/>
</dbReference>
<dbReference type="NCBIfam" id="TIGR03464">
    <property type="entry name" value="HpnC"/>
    <property type="match status" value="1"/>
</dbReference>
<evidence type="ECO:0000313" key="2">
    <source>
        <dbReference type="EMBL" id="KAB1081534.1"/>
    </source>
</evidence>
<gene>
    <name evidence="2" type="primary">hpnC</name>
    <name evidence="2" type="ORF">F6X53_00010</name>
</gene>
<proteinExistence type="predicted"/>
<dbReference type="Pfam" id="PF00494">
    <property type="entry name" value="SQS_PSY"/>
    <property type="match status" value="1"/>
</dbReference>
<evidence type="ECO:0000256" key="1">
    <source>
        <dbReference type="SAM" id="MobiDB-lite"/>
    </source>
</evidence>
<keyword evidence="2" id="KW-0808">Transferase</keyword>
<dbReference type="Gene3D" id="1.10.600.10">
    <property type="entry name" value="Farnesyl Diphosphate Synthase"/>
    <property type="match status" value="1"/>
</dbReference>
<dbReference type="GO" id="GO:0004311">
    <property type="term" value="F:geranylgeranyl diphosphate synthase activity"/>
    <property type="evidence" value="ECO:0007669"/>
    <property type="project" value="InterPro"/>
</dbReference>
<comment type="caution">
    <text evidence="2">The sequence shown here is derived from an EMBL/GenBank/DDBJ whole genome shotgun (WGS) entry which is preliminary data.</text>
</comment>
<dbReference type="SFLD" id="SFLDG01018">
    <property type="entry name" value="Squalene/Phytoene_Synthase_Lik"/>
    <property type="match status" value="1"/>
</dbReference>